<keyword evidence="5" id="KW-0808">Transferase</keyword>
<proteinExistence type="inferred from homology"/>
<comment type="subcellular location">
    <subcellularLocation>
        <location evidence="1">Cytoplasm</location>
    </subcellularLocation>
</comment>
<evidence type="ECO:0000256" key="7">
    <source>
        <dbReference type="ARBA" id="ARBA00022695"/>
    </source>
</evidence>
<evidence type="ECO:0000256" key="5">
    <source>
        <dbReference type="ARBA" id="ARBA00022679"/>
    </source>
</evidence>
<protein>
    <recommendedName>
        <fullName evidence="10">L-threonylcarbamoyladenylate synthase</fullName>
        <ecNumber evidence="3">2.7.7.87</ecNumber>
    </recommendedName>
    <alternativeName>
        <fullName evidence="10">L-threonylcarbamoyladenylate synthase</fullName>
    </alternativeName>
</protein>
<dbReference type="Pfam" id="PF01300">
    <property type="entry name" value="Sua5_yciO_yrdC"/>
    <property type="match status" value="1"/>
</dbReference>
<dbReference type="GO" id="GO:0003725">
    <property type="term" value="F:double-stranded RNA binding"/>
    <property type="evidence" value="ECO:0007669"/>
    <property type="project" value="InterPro"/>
</dbReference>
<name>A0A6S6P7A5_9MYCO</name>
<dbReference type="EMBL" id="AP023287">
    <property type="protein sequence ID" value="BCI54474.1"/>
    <property type="molecule type" value="Genomic_DNA"/>
</dbReference>
<dbReference type="Proteomes" id="UP000515734">
    <property type="component" value="Chromosome"/>
</dbReference>
<keyword evidence="9" id="KW-0067">ATP-binding</keyword>
<dbReference type="GO" id="GO:0005737">
    <property type="term" value="C:cytoplasm"/>
    <property type="evidence" value="ECO:0007669"/>
    <property type="project" value="UniProtKB-SubCell"/>
</dbReference>
<dbReference type="Gene3D" id="3.90.870.10">
    <property type="entry name" value="DHBP synthase"/>
    <property type="match status" value="1"/>
</dbReference>
<dbReference type="GO" id="GO:0061710">
    <property type="term" value="F:L-threonylcarbamoyladenylate synthase"/>
    <property type="evidence" value="ECO:0007669"/>
    <property type="project" value="UniProtKB-EC"/>
</dbReference>
<keyword evidence="7" id="KW-0548">Nucleotidyltransferase</keyword>
<comment type="similarity">
    <text evidence="2">Belongs to the SUA5 family.</text>
</comment>
<evidence type="ECO:0000259" key="12">
    <source>
        <dbReference type="PROSITE" id="PS51163"/>
    </source>
</evidence>
<evidence type="ECO:0000313" key="13">
    <source>
        <dbReference type="EMBL" id="BCI54474.1"/>
    </source>
</evidence>
<keyword evidence="4" id="KW-0963">Cytoplasm</keyword>
<evidence type="ECO:0000256" key="9">
    <source>
        <dbReference type="ARBA" id="ARBA00022840"/>
    </source>
</evidence>
<dbReference type="RefSeq" id="WP_185292389.1">
    <property type="nucleotide sequence ID" value="NZ_AP023287.1"/>
</dbReference>
<feature type="domain" description="YrdC-like" evidence="12">
    <location>
        <begin position="14"/>
        <end position="199"/>
    </location>
</feature>
<dbReference type="InterPro" id="IPR006070">
    <property type="entry name" value="Sua5-like_dom"/>
</dbReference>
<dbReference type="GO" id="GO:0005524">
    <property type="term" value="F:ATP binding"/>
    <property type="evidence" value="ECO:0007669"/>
    <property type="project" value="UniProtKB-KW"/>
</dbReference>
<evidence type="ECO:0000313" key="14">
    <source>
        <dbReference type="Proteomes" id="UP000515734"/>
    </source>
</evidence>
<dbReference type="PANTHER" id="PTHR17490">
    <property type="entry name" value="SUA5"/>
    <property type="match status" value="1"/>
</dbReference>
<keyword evidence="6" id="KW-0819">tRNA processing</keyword>
<dbReference type="GO" id="GO:0006450">
    <property type="term" value="P:regulation of translational fidelity"/>
    <property type="evidence" value="ECO:0007669"/>
    <property type="project" value="TreeGrafter"/>
</dbReference>
<accession>A0A6S6P7A5</accession>
<dbReference type="PROSITE" id="PS51163">
    <property type="entry name" value="YRDC"/>
    <property type="match status" value="1"/>
</dbReference>
<evidence type="ECO:0000256" key="8">
    <source>
        <dbReference type="ARBA" id="ARBA00022741"/>
    </source>
</evidence>
<dbReference type="EC" id="2.7.7.87" evidence="3"/>
<dbReference type="AlphaFoldDB" id="A0A6S6P7A5"/>
<organism evidence="13 14">
    <name type="scientific">Mycolicibacterium litorale</name>
    <dbReference type="NCBI Taxonomy" id="758802"/>
    <lineage>
        <taxon>Bacteria</taxon>
        <taxon>Bacillati</taxon>
        <taxon>Actinomycetota</taxon>
        <taxon>Actinomycetes</taxon>
        <taxon>Mycobacteriales</taxon>
        <taxon>Mycobacteriaceae</taxon>
        <taxon>Mycolicibacterium</taxon>
    </lineage>
</organism>
<evidence type="ECO:0000256" key="3">
    <source>
        <dbReference type="ARBA" id="ARBA00012584"/>
    </source>
</evidence>
<reference evidence="13 14" key="1">
    <citation type="submission" date="2020-07" db="EMBL/GenBank/DDBJ databases">
        <title>Complete genome sequence of Mycolicibacterium litorale like strain isolated from cardiac implantable electronic device infection.</title>
        <authorList>
            <person name="Fukano H."/>
            <person name="Miyama H."/>
            <person name="Hoshino Y."/>
        </authorList>
    </citation>
    <scope>NUCLEOTIDE SEQUENCE [LARGE SCALE GENOMIC DNA]</scope>
    <source>
        <strain evidence="13 14">NIIDNTM18</strain>
    </source>
</reference>
<gene>
    <name evidence="13" type="ORF">NIIDNTM18_37520</name>
</gene>
<sequence>MTETFDCTDPEARAAGIAAAVAALKDGRLVVLPTDTVYGIGADAFDNAAVAALLAAKGRGRDMPVPVLVGSWHTIEGLVYTVPHTARELIRAFWPGALSLVVRQAPSLPWDLGDAHGTVMLRMPLHPVAIELLREVGPMAVSSANISGRPAAVSAADAREQLGDLVDVYLEAGPAAQQAASTIVDLSGAHPRILRTGPVSAEAVAEVLGVNTESLLTE</sequence>
<dbReference type="GO" id="GO:0000049">
    <property type="term" value="F:tRNA binding"/>
    <property type="evidence" value="ECO:0007669"/>
    <property type="project" value="TreeGrafter"/>
</dbReference>
<evidence type="ECO:0000256" key="1">
    <source>
        <dbReference type="ARBA" id="ARBA00004496"/>
    </source>
</evidence>
<comment type="catalytic activity">
    <reaction evidence="11">
        <text>L-threonine + hydrogencarbonate + ATP = L-threonylcarbamoyladenylate + diphosphate + H2O</text>
        <dbReference type="Rhea" id="RHEA:36407"/>
        <dbReference type="ChEBI" id="CHEBI:15377"/>
        <dbReference type="ChEBI" id="CHEBI:17544"/>
        <dbReference type="ChEBI" id="CHEBI:30616"/>
        <dbReference type="ChEBI" id="CHEBI:33019"/>
        <dbReference type="ChEBI" id="CHEBI:57926"/>
        <dbReference type="ChEBI" id="CHEBI:73682"/>
        <dbReference type="EC" id="2.7.7.87"/>
    </reaction>
</comment>
<dbReference type="GO" id="GO:0008033">
    <property type="term" value="P:tRNA processing"/>
    <property type="evidence" value="ECO:0007669"/>
    <property type="project" value="UniProtKB-KW"/>
</dbReference>
<evidence type="ECO:0000256" key="10">
    <source>
        <dbReference type="ARBA" id="ARBA00029774"/>
    </source>
</evidence>
<evidence type="ECO:0000256" key="2">
    <source>
        <dbReference type="ARBA" id="ARBA00007663"/>
    </source>
</evidence>
<keyword evidence="8" id="KW-0547">Nucleotide-binding</keyword>
<evidence type="ECO:0000256" key="11">
    <source>
        <dbReference type="ARBA" id="ARBA00048366"/>
    </source>
</evidence>
<dbReference type="PANTHER" id="PTHR17490:SF16">
    <property type="entry name" value="THREONYLCARBAMOYL-AMP SYNTHASE"/>
    <property type="match status" value="1"/>
</dbReference>
<dbReference type="InterPro" id="IPR050156">
    <property type="entry name" value="TC-AMP_synthase_SUA5"/>
</dbReference>
<evidence type="ECO:0000256" key="4">
    <source>
        <dbReference type="ARBA" id="ARBA00022490"/>
    </source>
</evidence>
<dbReference type="NCBIfam" id="TIGR00057">
    <property type="entry name" value="L-threonylcarbamoyladenylate synthase"/>
    <property type="match status" value="1"/>
</dbReference>
<evidence type="ECO:0000256" key="6">
    <source>
        <dbReference type="ARBA" id="ARBA00022694"/>
    </source>
</evidence>
<dbReference type="SUPFAM" id="SSF55821">
    <property type="entry name" value="YrdC/RibB"/>
    <property type="match status" value="1"/>
</dbReference>
<dbReference type="InterPro" id="IPR017945">
    <property type="entry name" value="DHBP_synth_RibB-like_a/b_dom"/>
</dbReference>